<evidence type="ECO:0000313" key="2">
    <source>
        <dbReference type="EMBL" id="TNV83403.1"/>
    </source>
</evidence>
<feature type="region of interest" description="Disordered" evidence="1">
    <location>
        <begin position="98"/>
        <end position="130"/>
    </location>
</feature>
<dbReference type="AlphaFoldDB" id="A0A8J8T6S2"/>
<comment type="caution">
    <text evidence="2">The sequence shown here is derived from an EMBL/GenBank/DDBJ whole genome shotgun (WGS) entry which is preliminary data.</text>
</comment>
<accession>A0A8J8T6S2</accession>
<evidence type="ECO:0000256" key="1">
    <source>
        <dbReference type="SAM" id="MobiDB-lite"/>
    </source>
</evidence>
<name>A0A8J8T6S2_HALGN</name>
<organism evidence="2 3">
    <name type="scientific">Halteria grandinella</name>
    <dbReference type="NCBI Taxonomy" id="5974"/>
    <lineage>
        <taxon>Eukaryota</taxon>
        <taxon>Sar</taxon>
        <taxon>Alveolata</taxon>
        <taxon>Ciliophora</taxon>
        <taxon>Intramacronucleata</taxon>
        <taxon>Spirotrichea</taxon>
        <taxon>Stichotrichia</taxon>
        <taxon>Sporadotrichida</taxon>
        <taxon>Halteriidae</taxon>
        <taxon>Halteria</taxon>
    </lineage>
</organism>
<protein>
    <submittedName>
        <fullName evidence="2">Uncharacterized protein</fullName>
    </submittedName>
</protein>
<evidence type="ECO:0000313" key="3">
    <source>
        <dbReference type="Proteomes" id="UP000785679"/>
    </source>
</evidence>
<sequence>MMNAHPMLSKVQIDVRRLPAFYAHKKIRLALKERELDIKLEKDRKLRTSLTDHLLFAIVCDSKKVEKQPAVEGEKQQEALLVEEEVIDWAQQETIADAERREEEEQELELQHGEEQKQDGAEQRRDPYDKTLPFAGDQVLLIHRLLKVKNYEYIFFVNESGTRDIGVFLVLIDTLNYKSLGPPQK</sequence>
<keyword evidence="3" id="KW-1185">Reference proteome</keyword>
<dbReference type="EMBL" id="RRYP01003870">
    <property type="protein sequence ID" value="TNV83403.1"/>
    <property type="molecule type" value="Genomic_DNA"/>
</dbReference>
<proteinExistence type="predicted"/>
<dbReference type="Proteomes" id="UP000785679">
    <property type="component" value="Unassembled WGS sequence"/>
</dbReference>
<gene>
    <name evidence="2" type="ORF">FGO68_gene8921</name>
</gene>
<feature type="compositionally biased region" description="Basic and acidic residues" evidence="1">
    <location>
        <begin position="98"/>
        <end position="129"/>
    </location>
</feature>
<reference evidence="2" key="1">
    <citation type="submission" date="2019-06" db="EMBL/GenBank/DDBJ databases">
        <authorList>
            <person name="Zheng W."/>
        </authorList>
    </citation>
    <scope>NUCLEOTIDE SEQUENCE</scope>
    <source>
        <strain evidence="2">QDHG01</strain>
    </source>
</reference>